<organism evidence="2 3">
    <name type="scientific">Rhodococcus rhodochrous J3</name>
    <dbReference type="NCBI Taxonomy" id="903528"/>
    <lineage>
        <taxon>Bacteria</taxon>
        <taxon>Bacillati</taxon>
        <taxon>Actinomycetota</taxon>
        <taxon>Actinomycetes</taxon>
        <taxon>Mycobacteriales</taxon>
        <taxon>Nocardiaceae</taxon>
        <taxon>Rhodococcus</taxon>
    </lineage>
</organism>
<dbReference type="InterPro" id="IPR050564">
    <property type="entry name" value="F420-G6PD/mer"/>
</dbReference>
<accession>A0ABY1MHL2</accession>
<dbReference type="Pfam" id="PF00296">
    <property type="entry name" value="Bac_luciferase"/>
    <property type="match status" value="1"/>
</dbReference>
<gene>
    <name evidence="2" type="ORF">SAMN02745947_04926</name>
</gene>
<name>A0ABY1MHL2_RHORH</name>
<feature type="domain" description="Luciferase-like" evidence="1">
    <location>
        <begin position="9"/>
        <end position="151"/>
    </location>
</feature>
<dbReference type="PANTHER" id="PTHR43244">
    <property type="match status" value="1"/>
</dbReference>
<keyword evidence="3" id="KW-1185">Reference proteome</keyword>
<dbReference type="Proteomes" id="UP000193566">
    <property type="component" value="Unassembled WGS sequence"/>
</dbReference>
<dbReference type="EMBL" id="FXAV01000021">
    <property type="protein sequence ID" value="SMG56760.1"/>
    <property type="molecule type" value="Genomic_DNA"/>
</dbReference>
<evidence type="ECO:0000259" key="1">
    <source>
        <dbReference type="Pfam" id="PF00296"/>
    </source>
</evidence>
<dbReference type="InterPro" id="IPR036661">
    <property type="entry name" value="Luciferase-like_sf"/>
</dbReference>
<dbReference type="RefSeq" id="WP_085470523.1">
    <property type="nucleotide sequence ID" value="NZ_FXAV01000021.1"/>
</dbReference>
<evidence type="ECO:0000313" key="2">
    <source>
        <dbReference type="EMBL" id="SMG56760.1"/>
    </source>
</evidence>
<dbReference type="InterPro" id="IPR011251">
    <property type="entry name" value="Luciferase-like_dom"/>
</dbReference>
<dbReference type="Gene3D" id="3.20.20.30">
    <property type="entry name" value="Luciferase-like domain"/>
    <property type="match status" value="1"/>
</dbReference>
<evidence type="ECO:0000313" key="3">
    <source>
        <dbReference type="Proteomes" id="UP000193566"/>
    </source>
</evidence>
<reference evidence="2 3" key="1">
    <citation type="submission" date="2017-04" db="EMBL/GenBank/DDBJ databases">
        <authorList>
            <person name="Varghese N."/>
            <person name="Submissions S."/>
        </authorList>
    </citation>
    <scope>NUCLEOTIDE SEQUENCE [LARGE SCALE GENOMIC DNA]</scope>
    <source>
        <strain evidence="2 3">J3</strain>
    </source>
</reference>
<protein>
    <submittedName>
        <fullName evidence="2">Probable F420-dependent oxidoreductase, MSMEG_2256 family</fullName>
    </submittedName>
</protein>
<comment type="caution">
    <text evidence="2">The sequence shown here is derived from an EMBL/GenBank/DDBJ whole genome shotgun (WGS) entry which is preliminary data.</text>
</comment>
<sequence length="163" mass="17472">MKVDGNIGDVSAAAETAADLESIGFDAATAAEVNQDPFLPLVLAADTTSTIELSTSIAVAFARSPMTLAYTAHDLQRFSGGRFTLGLGAQVKAHIARRFSMPWGRPAPQMREFVLAMRAAWACWSEGAPLDFEGEYYSHTLMTPTFVPNPHSFGAPKSMSLMA</sequence>
<proteinExistence type="predicted"/>
<dbReference type="PANTHER" id="PTHR43244:SF2">
    <property type="entry name" value="CONSERVED HYPOTHETICAL ALANINE AND PROLINE-RICH PROTEIN"/>
    <property type="match status" value="1"/>
</dbReference>
<dbReference type="SUPFAM" id="SSF51679">
    <property type="entry name" value="Bacterial luciferase-like"/>
    <property type="match status" value="1"/>
</dbReference>